<name>A0A7Y0PLP0_9BACI</name>
<dbReference type="Proteomes" id="UP000588491">
    <property type="component" value="Unassembled WGS sequence"/>
</dbReference>
<evidence type="ECO:0000313" key="2">
    <source>
        <dbReference type="Proteomes" id="UP000588491"/>
    </source>
</evidence>
<accession>A0A7Y0PLP0</accession>
<protein>
    <submittedName>
        <fullName evidence="1">Uncharacterized protein</fullName>
    </submittedName>
</protein>
<reference evidence="1 2" key="1">
    <citation type="submission" date="2020-04" db="EMBL/GenBank/DDBJ databases">
        <title>Bacillus sp. UniB3 isolated from commercial digestive syrup.</title>
        <authorList>
            <person name="Thorat V."/>
            <person name="Kirdat K."/>
            <person name="Tiwarekar B."/>
            <person name="Yadav A."/>
        </authorList>
    </citation>
    <scope>NUCLEOTIDE SEQUENCE [LARGE SCALE GENOMIC DNA]</scope>
    <source>
        <strain evidence="1 2">UniB3</strain>
    </source>
</reference>
<evidence type="ECO:0000313" key="1">
    <source>
        <dbReference type="EMBL" id="NMO76910.1"/>
    </source>
</evidence>
<dbReference type="AlphaFoldDB" id="A0A7Y0PLP0"/>
<proteinExistence type="predicted"/>
<gene>
    <name evidence="1" type="ORF">HHU08_07880</name>
</gene>
<comment type="caution">
    <text evidence="1">The sequence shown here is derived from an EMBL/GenBank/DDBJ whole genome shotgun (WGS) entry which is preliminary data.</text>
</comment>
<organism evidence="1 2">
    <name type="scientific">Niallia alba</name>
    <dbReference type="NCBI Taxonomy" id="2729105"/>
    <lineage>
        <taxon>Bacteria</taxon>
        <taxon>Bacillati</taxon>
        <taxon>Bacillota</taxon>
        <taxon>Bacilli</taxon>
        <taxon>Bacillales</taxon>
        <taxon>Bacillaceae</taxon>
        <taxon>Niallia</taxon>
    </lineage>
</organism>
<dbReference type="EMBL" id="JABBPK010000001">
    <property type="protein sequence ID" value="NMO76910.1"/>
    <property type="molecule type" value="Genomic_DNA"/>
</dbReference>
<dbReference type="RefSeq" id="WP_169188199.1">
    <property type="nucleotide sequence ID" value="NZ_JABBPK010000001.1"/>
</dbReference>
<sequence>MDKNNEVVSFNANKKWLAIPKETRNELERNVWCSSCSDVVQIQNYQIKETDFGIVLQGTCKQCSKPVARAVEMN</sequence>
<keyword evidence="2" id="KW-1185">Reference proteome</keyword>